<dbReference type="Proteomes" id="UP000011058">
    <property type="component" value="Chromosome"/>
</dbReference>
<reference evidence="1 2" key="1">
    <citation type="journal article" date="2012" name="J. Bacteriol.">
        <title>Genome Sequence of Fibrella aestuarina BUZ 2T, a Filamentous Marine Bacterium.</title>
        <authorList>
            <person name="Filippini M."/>
            <person name="Qi W."/>
            <person name="Blom J."/>
            <person name="Goesmann A."/>
            <person name="Smits T.H."/>
            <person name="Bagheri H.C."/>
        </authorList>
    </citation>
    <scope>NUCLEOTIDE SEQUENCE [LARGE SCALE GENOMIC DNA]</scope>
    <source>
        <strain evidence="2">BUZ 2T</strain>
    </source>
</reference>
<evidence type="ECO:0000313" key="1">
    <source>
        <dbReference type="EMBL" id="CCH02658.1"/>
    </source>
</evidence>
<organism evidence="1 2">
    <name type="scientific">Fibrella aestuarina BUZ 2</name>
    <dbReference type="NCBI Taxonomy" id="1166018"/>
    <lineage>
        <taxon>Bacteria</taxon>
        <taxon>Pseudomonadati</taxon>
        <taxon>Bacteroidota</taxon>
        <taxon>Cytophagia</taxon>
        <taxon>Cytophagales</taxon>
        <taxon>Spirosomataceae</taxon>
        <taxon>Fibrella</taxon>
    </lineage>
</organism>
<keyword evidence="2" id="KW-1185">Reference proteome</keyword>
<gene>
    <name evidence="1" type="ORF">FAES_4659</name>
</gene>
<dbReference type="HOGENOM" id="CLU_3373879_0_0_10"/>
<name>I0KEV5_9BACT</name>
<dbReference type="EMBL" id="HE796683">
    <property type="protein sequence ID" value="CCH02658.1"/>
    <property type="molecule type" value="Genomic_DNA"/>
</dbReference>
<dbReference type="KEGG" id="fae:FAES_4659"/>
<sequence>MAMRVAPLAAQGLRCQWGLWRILGTFLLYSLRLG</sequence>
<protein>
    <submittedName>
        <fullName evidence="1">Uncharacterized protein</fullName>
    </submittedName>
</protein>
<proteinExistence type="predicted"/>
<evidence type="ECO:0000313" key="2">
    <source>
        <dbReference type="Proteomes" id="UP000011058"/>
    </source>
</evidence>
<dbReference type="AlphaFoldDB" id="I0KEV5"/>
<accession>I0KEV5</accession>